<dbReference type="RefSeq" id="WP_378018338.1">
    <property type="nucleotide sequence ID" value="NZ_JBHSKT010000010.1"/>
</dbReference>
<keyword evidence="1" id="KW-1133">Transmembrane helix</keyword>
<organism evidence="2 3">
    <name type="scientific">Adhaeribacter terreus</name>
    <dbReference type="NCBI Taxonomy" id="529703"/>
    <lineage>
        <taxon>Bacteria</taxon>
        <taxon>Pseudomonadati</taxon>
        <taxon>Bacteroidota</taxon>
        <taxon>Cytophagia</taxon>
        <taxon>Cytophagales</taxon>
        <taxon>Hymenobacteraceae</taxon>
        <taxon>Adhaeribacter</taxon>
    </lineage>
</organism>
<evidence type="ECO:0008006" key="4">
    <source>
        <dbReference type="Google" id="ProtNLM"/>
    </source>
</evidence>
<feature type="transmembrane region" description="Helical" evidence="1">
    <location>
        <begin position="12"/>
        <end position="36"/>
    </location>
</feature>
<feature type="transmembrane region" description="Helical" evidence="1">
    <location>
        <begin position="436"/>
        <end position="454"/>
    </location>
</feature>
<gene>
    <name evidence="2" type="ORF">ACFPIB_15280</name>
</gene>
<dbReference type="Proteomes" id="UP001596161">
    <property type="component" value="Unassembled WGS sequence"/>
</dbReference>
<accession>A0ABW0EGG9</accession>
<evidence type="ECO:0000256" key="1">
    <source>
        <dbReference type="SAM" id="Phobius"/>
    </source>
</evidence>
<evidence type="ECO:0000313" key="3">
    <source>
        <dbReference type="Proteomes" id="UP001596161"/>
    </source>
</evidence>
<feature type="transmembrane region" description="Helical" evidence="1">
    <location>
        <begin position="134"/>
        <end position="152"/>
    </location>
</feature>
<feature type="transmembrane region" description="Helical" evidence="1">
    <location>
        <begin position="376"/>
        <end position="396"/>
    </location>
</feature>
<feature type="transmembrane region" description="Helical" evidence="1">
    <location>
        <begin position="349"/>
        <end position="370"/>
    </location>
</feature>
<evidence type="ECO:0000313" key="2">
    <source>
        <dbReference type="EMBL" id="MFC5271979.1"/>
    </source>
</evidence>
<protein>
    <recommendedName>
        <fullName evidence="4">Glycosyltransferase RgtA/B/C/D-like domain-containing protein</fullName>
    </recommendedName>
</protein>
<feature type="transmembrane region" description="Helical" evidence="1">
    <location>
        <begin position="193"/>
        <end position="214"/>
    </location>
</feature>
<feature type="transmembrane region" description="Helical" evidence="1">
    <location>
        <begin position="403"/>
        <end position="421"/>
    </location>
</feature>
<name>A0ABW0EGG9_9BACT</name>
<dbReference type="EMBL" id="JBHSKT010000010">
    <property type="protein sequence ID" value="MFC5271979.1"/>
    <property type="molecule type" value="Genomic_DNA"/>
</dbReference>
<keyword evidence="3" id="KW-1185">Reference proteome</keyword>
<feature type="transmembrane region" description="Helical" evidence="1">
    <location>
        <begin position="220"/>
        <end position="238"/>
    </location>
</feature>
<feature type="transmembrane region" description="Helical" evidence="1">
    <location>
        <begin position="89"/>
        <end position="114"/>
    </location>
</feature>
<proteinExistence type="predicted"/>
<keyword evidence="1" id="KW-0812">Transmembrane</keyword>
<sequence length="467" mass="53616">MKILIQGKPIALIFHILTSYSVSIFLIFLTFFFYLFPVKHAGFFYDAKQYWEFGELFFKDGRFSLVHYFHETRGYFLPLFYLPGHYLEMYLGLSPVIYVRLIGALTGAMLFGYVMPRLWEVVSNSGRLHWARRFLVAMIGLAFWSHYFIYPLSDFPTALILGFSLLLILERPSFLKFILAGFLLGAAVNGRPVYLIVVPVMLGLVVLSGGRNGIRSLQKHFLPFLIGFCLVSLPQFLINQQHLGVHSPFMQTKYQGRNLYLAQLEWGLKIQKYETNIGDGYPDAKVFFTDPAGLAILSAEKLTEIESFGAYLNLVKKYPVDFCALYVRHLFNGLDIQYPTPYVVNFRKFHWAVVLLNYTVIFLALTVLLFRKIERMNWPAAGVLCIILLPCFIAIPTAMECRFLLAIHLLIYALVCFGWPADWKPQYFSLHAKLKYLAIYIIFLLACFAISTSTQANLEFGARLIGV</sequence>
<comment type="caution">
    <text evidence="2">The sequence shown here is derived from an EMBL/GenBank/DDBJ whole genome shotgun (WGS) entry which is preliminary data.</text>
</comment>
<reference evidence="3" key="1">
    <citation type="journal article" date="2019" name="Int. J. Syst. Evol. Microbiol.">
        <title>The Global Catalogue of Microorganisms (GCM) 10K type strain sequencing project: providing services to taxonomists for standard genome sequencing and annotation.</title>
        <authorList>
            <consortium name="The Broad Institute Genomics Platform"/>
            <consortium name="The Broad Institute Genome Sequencing Center for Infectious Disease"/>
            <person name="Wu L."/>
            <person name="Ma J."/>
        </authorList>
    </citation>
    <scope>NUCLEOTIDE SEQUENCE [LARGE SCALE GENOMIC DNA]</scope>
    <source>
        <strain evidence="3">KACC 12602</strain>
    </source>
</reference>
<keyword evidence="1" id="KW-0472">Membrane</keyword>